<keyword evidence="1" id="KW-0732">Signal</keyword>
<dbReference type="PANTHER" id="PTHR21666">
    <property type="entry name" value="PEPTIDASE-RELATED"/>
    <property type="match status" value="1"/>
</dbReference>
<dbReference type="InterPro" id="IPR011055">
    <property type="entry name" value="Dup_hybrid_motif"/>
</dbReference>
<gene>
    <name evidence="3" type="ORF">GCM10022257_21100</name>
</gene>
<evidence type="ECO:0000313" key="3">
    <source>
        <dbReference type="EMBL" id="GAA4270009.1"/>
    </source>
</evidence>
<evidence type="ECO:0000313" key="4">
    <source>
        <dbReference type="Proteomes" id="UP001500027"/>
    </source>
</evidence>
<proteinExistence type="predicted"/>
<feature type="signal peptide" evidence="1">
    <location>
        <begin position="1"/>
        <end position="17"/>
    </location>
</feature>
<dbReference type="EMBL" id="BAABAV010000002">
    <property type="protein sequence ID" value="GAA4270009.1"/>
    <property type="molecule type" value="Genomic_DNA"/>
</dbReference>
<dbReference type="RefSeq" id="WP_139002390.1">
    <property type="nucleotide sequence ID" value="NZ_BAABAV010000002.1"/>
</dbReference>
<accession>A0ABP8ECS8</accession>
<keyword evidence="4" id="KW-1185">Reference proteome</keyword>
<dbReference type="Gene3D" id="2.70.70.10">
    <property type="entry name" value="Glucose Permease (Domain IIA)"/>
    <property type="match status" value="1"/>
</dbReference>
<feature type="chain" id="PRO_5046257027" evidence="1">
    <location>
        <begin position="18"/>
        <end position="561"/>
    </location>
</feature>
<organism evidence="3 4">
    <name type="scientific">Hyunsoonleella aestuarii</name>
    <dbReference type="NCBI Taxonomy" id="912802"/>
    <lineage>
        <taxon>Bacteria</taxon>
        <taxon>Pseudomonadati</taxon>
        <taxon>Bacteroidota</taxon>
        <taxon>Flavobacteriia</taxon>
        <taxon>Flavobacteriales</taxon>
        <taxon>Flavobacteriaceae</taxon>
    </lineage>
</organism>
<dbReference type="PANTHER" id="PTHR21666:SF285">
    <property type="entry name" value="M23 FAMILY METALLOPEPTIDASE"/>
    <property type="match status" value="1"/>
</dbReference>
<sequence length="561" mass="64627">MRFIHIVFLFLSAFAIAQNNYPQDYFANPLDVPLILSGTFAELRSNHFHSGLDIKTQQRVGLKVLASADGFVSRIKVSHYGYGKALYITHPNGYTTVYAHLLKFAPEIEAYVKKLQYEKENYEIEFFPKAGDLKVLKNSVVAYSGNTGGSGGPHLHFEIRDKDERPINPMLFGINIKDTTNPIVRAIYAYPLNDEAHINNSRAKQKLRLIPLQNGDYTIENIEAYGTIGFGIVTDDRQDLAANKNGVYNIQTFFNGNKYFELDFKRFSFDETKHINRLIDYEHYRTKKQRVQKLYNDNNPLSIIKTDPHNGHLPVEDSTYSVFKIKVTDFKNNQSWITLNIKGSKNDSLEIVKDKVTPYFIKANQTTNLKESNITVDIFQNTFYDDFYLDFNVSNDTLILHKDIIPTKKSLKISFDISNYLDADKSKLYIAKLVGYKKFPSYTNTKREKNTLTTFTKTLGTYALALDTIKPKIYSPNFKNSSWLSKYRYLKVKINDKLSGISNYRATVNGKWILMEYDYKTKTLTHDFNDGVITDTKNNLKLIVTDNVGNSSTFETLFYRK</sequence>
<dbReference type="CDD" id="cd12797">
    <property type="entry name" value="M23_peptidase"/>
    <property type="match status" value="1"/>
</dbReference>
<reference evidence="4" key="1">
    <citation type="journal article" date="2019" name="Int. J. Syst. Evol. Microbiol.">
        <title>The Global Catalogue of Microorganisms (GCM) 10K type strain sequencing project: providing services to taxonomists for standard genome sequencing and annotation.</title>
        <authorList>
            <consortium name="The Broad Institute Genomics Platform"/>
            <consortium name="The Broad Institute Genome Sequencing Center for Infectious Disease"/>
            <person name="Wu L."/>
            <person name="Ma J."/>
        </authorList>
    </citation>
    <scope>NUCLEOTIDE SEQUENCE [LARGE SCALE GENOMIC DNA]</scope>
    <source>
        <strain evidence="4">JCM 17452</strain>
    </source>
</reference>
<dbReference type="Pfam" id="PF01551">
    <property type="entry name" value="Peptidase_M23"/>
    <property type="match status" value="1"/>
</dbReference>
<dbReference type="Proteomes" id="UP001500027">
    <property type="component" value="Unassembled WGS sequence"/>
</dbReference>
<comment type="caution">
    <text evidence="3">The sequence shown here is derived from an EMBL/GenBank/DDBJ whole genome shotgun (WGS) entry which is preliminary data.</text>
</comment>
<protein>
    <submittedName>
        <fullName evidence="3">M23 family metallopeptidase</fullName>
    </submittedName>
</protein>
<evidence type="ECO:0000259" key="2">
    <source>
        <dbReference type="Pfam" id="PF01551"/>
    </source>
</evidence>
<dbReference type="SUPFAM" id="SSF51261">
    <property type="entry name" value="Duplicated hybrid motif"/>
    <property type="match status" value="1"/>
</dbReference>
<name>A0ABP8ECS8_9FLAO</name>
<evidence type="ECO:0000256" key="1">
    <source>
        <dbReference type="SAM" id="SignalP"/>
    </source>
</evidence>
<dbReference type="InterPro" id="IPR050570">
    <property type="entry name" value="Cell_wall_metabolism_enzyme"/>
</dbReference>
<feature type="domain" description="M23ase beta-sheet core" evidence="2">
    <location>
        <begin position="48"/>
        <end position="114"/>
    </location>
</feature>
<dbReference type="InterPro" id="IPR016047">
    <property type="entry name" value="M23ase_b-sheet_dom"/>
</dbReference>